<dbReference type="Pfam" id="PF21488">
    <property type="entry name" value="YqbF_HeH"/>
    <property type="match status" value="1"/>
</dbReference>
<proteinExistence type="predicted"/>
<dbReference type="SUPFAM" id="SSF68912">
    <property type="entry name" value="Rho N-terminal domain-like"/>
    <property type="match status" value="1"/>
</dbReference>
<dbReference type="Gene3D" id="1.10.720.10">
    <property type="match status" value="1"/>
</dbReference>
<dbReference type="EMBL" id="JBHSZV010000055">
    <property type="protein sequence ID" value="MFC7063800.1"/>
    <property type="molecule type" value="Genomic_DNA"/>
</dbReference>
<organism evidence="3 4">
    <name type="scientific">Halobacillus seohaensis</name>
    <dbReference type="NCBI Taxonomy" id="447421"/>
    <lineage>
        <taxon>Bacteria</taxon>
        <taxon>Bacillati</taxon>
        <taxon>Bacillota</taxon>
        <taxon>Bacilli</taxon>
        <taxon>Bacillales</taxon>
        <taxon>Bacillaceae</taxon>
        <taxon>Halobacillus</taxon>
    </lineage>
</organism>
<evidence type="ECO:0000256" key="1">
    <source>
        <dbReference type="SAM" id="MobiDB-lite"/>
    </source>
</evidence>
<keyword evidence="4" id="KW-1185">Reference proteome</keyword>
<reference evidence="4" key="1">
    <citation type="journal article" date="2019" name="Int. J. Syst. Evol. Microbiol.">
        <title>The Global Catalogue of Microorganisms (GCM) 10K type strain sequencing project: providing services to taxonomists for standard genome sequencing and annotation.</title>
        <authorList>
            <consortium name="The Broad Institute Genomics Platform"/>
            <consortium name="The Broad Institute Genome Sequencing Center for Infectious Disease"/>
            <person name="Wu L."/>
            <person name="Ma J."/>
        </authorList>
    </citation>
    <scope>NUCLEOTIDE SEQUENCE [LARGE SCALE GENOMIC DNA]</scope>
    <source>
        <strain evidence="4">CGMCC 4.1621</strain>
    </source>
</reference>
<name>A0ABW2ES91_9BACI</name>
<dbReference type="InterPro" id="IPR036269">
    <property type="entry name" value="Rho_N_sf"/>
</dbReference>
<evidence type="ECO:0000313" key="4">
    <source>
        <dbReference type="Proteomes" id="UP001596410"/>
    </source>
</evidence>
<accession>A0ABW2ES91</accession>
<protein>
    <recommendedName>
        <fullName evidence="2">YqbF C-terminal domain-containing protein</fullName>
    </recommendedName>
</protein>
<gene>
    <name evidence="3" type="ORF">ACFQIC_18535</name>
</gene>
<dbReference type="Proteomes" id="UP001596410">
    <property type="component" value="Unassembled WGS sequence"/>
</dbReference>
<comment type="caution">
    <text evidence="3">The sequence shown here is derived from an EMBL/GenBank/DDBJ whole genome shotgun (WGS) entry which is preliminary data.</text>
</comment>
<feature type="compositionally biased region" description="Basic and acidic residues" evidence="1">
    <location>
        <begin position="45"/>
        <end position="65"/>
    </location>
</feature>
<evidence type="ECO:0000259" key="2">
    <source>
        <dbReference type="Pfam" id="PF21488"/>
    </source>
</evidence>
<sequence>MPKYIADAYLLKEGKVVQPGNEIELTEQQAKKLRNKLKAGTVLKSNEEKEREDGTEEHTDASLKKLSADEQKELVSELEGNLDELTNEEKRIQFIIENQ</sequence>
<dbReference type="RefSeq" id="WP_204706062.1">
    <property type="nucleotide sequence ID" value="NZ_JBHSZV010000055.1"/>
</dbReference>
<feature type="domain" description="YqbF C-terminal" evidence="2">
    <location>
        <begin position="59"/>
        <end position="96"/>
    </location>
</feature>
<evidence type="ECO:0000313" key="3">
    <source>
        <dbReference type="EMBL" id="MFC7063800.1"/>
    </source>
</evidence>
<dbReference type="InterPro" id="IPR048424">
    <property type="entry name" value="YqbF_HeH"/>
</dbReference>
<feature type="region of interest" description="Disordered" evidence="1">
    <location>
        <begin position="41"/>
        <end position="65"/>
    </location>
</feature>